<comment type="caution">
    <text evidence="2">The sequence shown here is derived from an EMBL/GenBank/DDBJ whole genome shotgun (WGS) entry which is preliminary data.</text>
</comment>
<dbReference type="STRING" id="1182543.W9WPK7"/>
<dbReference type="GeneID" id="19194805"/>
<organism evidence="2 3">
    <name type="scientific">Cladophialophora psammophila CBS 110553</name>
    <dbReference type="NCBI Taxonomy" id="1182543"/>
    <lineage>
        <taxon>Eukaryota</taxon>
        <taxon>Fungi</taxon>
        <taxon>Dikarya</taxon>
        <taxon>Ascomycota</taxon>
        <taxon>Pezizomycotina</taxon>
        <taxon>Eurotiomycetes</taxon>
        <taxon>Chaetothyriomycetidae</taxon>
        <taxon>Chaetothyriales</taxon>
        <taxon>Herpotrichiellaceae</taxon>
        <taxon>Cladophialophora</taxon>
    </lineage>
</organism>
<reference evidence="2 3" key="1">
    <citation type="submission" date="2013-03" db="EMBL/GenBank/DDBJ databases">
        <title>The Genome Sequence of Cladophialophora psammophila CBS 110553.</title>
        <authorList>
            <consortium name="The Broad Institute Genomics Platform"/>
            <person name="Cuomo C."/>
            <person name="de Hoog S."/>
            <person name="Gorbushina A."/>
            <person name="Walker B."/>
            <person name="Young S.K."/>
            <person name="Zeng Q."/>
            <person name="Gargeya S."/>
            <person name="Fitzgerald M."/>
            <person name="Haas B."/>
            <person name="Abouelleil A."/>
            <person name="Allen A.W."/>
            <person name="Alvarado L."/>
            <person name="Arachchi H.M."/>
            <person name="Berlin A.M."/>
            <person name="Chapman S.B."/>
            <person name="Gainer-Dewar J."/>
            <person name="Goldberg J."/>
            <person name="Griggs A."/>
            <person name="Gujja S."/>
            <person name="Hansen M."/>
            <person name="Howarth C."/>
            <person name="Imamovic A."/>
            <person name="Ireland A."/>
            <person name="Larimer J."/>
            <person name="McCowan C."/>
            <person name="Murphy C."/>
            <person name="Pearson M."/>
            <person name="Poon T.W."/>
            <person name="Priest M."/>
            <person name="Roberts A."/>
            <person name="Saif S."/>
            <person name="Shea T."/>
            <person name="Sisk P."/>
            <person name="Sykes S."/>
            <person name="Wortman J."/>
            <person name="Nusbaum C."/>
            <person name="Birren B."/>
        </authorList>
    </citation>
    <scope>NUCLEOTIDE SEQUENCE [LARGE SCALE GENOMIC DNA]</scope>
    <source>
        <strain evidence="2 3">CBS 110553</strain>
    </source>
</reference>
<dbReference type="HOGENOM" id="CLU_034675_0_0_1"/>
<evidence type="ECO:0000313" key="2">
    <source>
        <dbReference type="EMBL" id="EXJ66915.1"/>
    </source>
</evidence>
<feature type="region of interest" description="Disordered" evidence="1">
    <location>
        <begin position="68"/>
        <end position="98"/>
    </location>
</feature>
<evidence type="ECO:0000313" key="3">
    <source>
        <dbReference type="Proteomes" id="UP000019471"/>
    </source>
</evidence>
<evidence type="ECO:0008006" key="4">
    <source>
        <dbReference type="Google" id="ProtNLM"/>
    </source>
</evidence>
<name>W9WPK7_9EURO</name>
<protein>
    <recommendedName>
        <fullName evidence="4">Transcription factor domain-containing protein</fullName>
    </recommendedName>
</protein>
<proteinExistence type="predicted"/>
<dbReference type="OrthoDB" id="4159781at2759"/>
<evidence type="ECO:0000256" key="1">
    <source>
        <dbReference type="SAM" id="MobiDB-lite"/>
    </source>
</evidence>
<dbReference type="PANTHER" id="PTHR37540">
    <property type="entry name" value="TRANSCRIPTION FACTOR (ACR-2), PUTATIVE-RELATED-RELATED"/>
    <property type="match status" value="1"/>
</dbReference>
<dbReference type="EMBL" id="AMGX01000018">
    <property type="protein sequence ID" value="EXJ66915.1"/>
    <property type="molecule type" value="Genomic_DNA"/>
</dbReference>
<dbReference type="AlphaFoldDB" id="W9WPK7"/>
<dbReference type="RefSeq" id="XP_007748878.1">
    <property type="nucleotide sequence ID" value="XM_007750688.1"/>
</dbReference>
<accession>W9WPK7</accession>
<dbReference type="Proteomes" id="UP000019471">
    <property type="component" value="Unassembled WGS sequence"/>
</dbReference>
<gene>
    <name evidence="2" type="ORF">A1O5_10110</name>
</gene>
<dbReference type="eggNOG" id="ENOG502SVVP">
    <property type="taxonomic scope" value="Eukaryota"/>
</dbReference>
<keyword evidence="3" id="KW-1185">Reference proteome</keyword>
<dbReference type="PANTHER" id="PTHR37540:SF5">
    <property type="entry name" value="TRANSCRIPTION FACTOR DOMAIN-CONTAINING PROTEIN"/>
    <property type="match status" value="1"/>
</dbReference>
<sequence>MAQMTHSTIRELRFVTVSGQKSHPTTDKKERSSVRAFVMRDYLRQKSDPTSKFTPANVGDRITSHISRFRSARPSSAAKPRKRRMVATHDRRSGAKPRSQRLLIPAFPGSNDELSTVSRLHDLDALDPFGTLNVDLAEPQTQSLLQYYQTSFWANSFACNPEARWISVALMDPAIIHATLSLVAIHRRDCFSIDLNKVYFKHRGEAMQIVAQRLSNLQKSLSDETIGAVALLSSSDNHFDWPSEAQTTHSQGLGHLIAMRGGMETLNSNRHIQRVVGWADLLQSAMHGTKLRVQMPTAVEEASTEDLVPNIDSKEKQNLSPGIVLQDLTRSVGDWLRQLRILSSLKTVLLRDRQQHLCRTFSNLLWKLEYSILDPRQKSATVAVHNQRGTLPEHKLMPNVVGIATLIFSYLTLRDLAAPILYVRLSRRLRAYLSTMMTPPRRPQKHTEPARNEDQLLVDDFLGESGLAILLWSLYLGWRGSQSDVKNRIWFTDQVAQLCWRHGILSYESISEKIQTVIPQAQTLLDIREEFWDQVEDVIWSEMISLY</sequence>